<organism evidence="1 2">
    <name type="scientific">Chironomus riparius</name>
    <dbReference type="NCBI Taxonomy" id="315576"/>
    <lineage>
        <taxon>Eukaryota</taxon>
        <taxon>Metazoa</taxon>
        <taxon>Ecdysozoa</taxon>
        <taxon>Arthropoda</taxon>
        <taxon>Hexapoda</taxon>
        <taxon>Insecta</taxon>
        <taxon>Pterygota</taxon>
        <taxon>Neoptera</taxon>
        <taxon>Endopterygota</taxon>
        <taxon>Diptera</taxon>
        <taxon>Nematocera</taxon>
        <taxon>Chironomoidea</taxon>
        <taxon>Chironomidae</taxon>
        <taxon>Chironominae</taxon>
        <taxon>Chironomus</taxon>
    </lineage>
</organism>
<gene>
    <name evidence="1" type="ORF">CHIRRI_LOCUS3923</name>
</gene>
<dbReference type="OrthoDB" id="10515840at2759"/>
<reference evidence="1" key="2">
    <citation type="submission" date="2022-10" db="EMBL/GenBank/DDBJ databases">
        <authorList>
            <consortium name="ENA_rothamsted_submissions"/>
            <consortium name="culmorum"/>
            <person name="King R."/>
        </authorList>
    </citation>
    <scope>NUCLEOTIDE SEQUENCE</scope>
</reference>
<protein>
    <submittedName>
        <fullName evidence="1">Uncharacterized protein</fullName>
    </submittedName>
</protein>
<sequence length="188" mass="22078">MSDLKELQSIKDLFNHFRGLGAQHLLEDENIYARKIDELVKETDEKLELLRILDERIAELEEQTYEKDAIEVLDVEMIRTKTQSKKTGKQIKKLESLNTSRINLDVTERDKIRYRKALTKLALTKRLLEISINKDEKVLMAEGEGKFKVFQLNKNNSKDKNAEIIWSNMKQCSPYSDQWEALFSNKKT</sequence>
<name>A0A9N9RQQ4_9DIPT</name>
<reference evidence="1" key="1">
    <citation type="submission" date="2022-01" db="EMBL/GenBank/DDBJ databases">
        <authorList>
            <person name="King R."/>
        </authorList>
    </citation>
    <scope>NUCLEOTIDE SEQUENCE</scope>
</reference>
<evidence type="ECO:0000313" key="2">
    <source>
        <dbReference type="Proteomes" id="UP001153620"/>
    </source>
</evidence>
<proteinExistence type="predicted"/>
<evidence type="ECO:0000313" key="1">
    <source>
        <dbReference type="EMBL" id="CAG9800986.1"/>
    </source>
</evidence>
<accession>A0A9N9RQQ4</accession>
<dbReference type="Proteomes" id="UP001153620">
    <property type="component" value="Chromosome 1"/>
</dbReference>
<keyword evidence="2" id="KW-1185">Reference proteome</keyword>
<dbReference type="EMBL" id="OU895877">
    <property type="protein sequence ID" value="CAG9800986.1"/>
    <property type="molecule type" value="Genomic_DNA"/>
</dbReference>
<dbReference type="AlphaFoldDB" id="A0A9N9RQQ4"/>